<proteinExistence type="predicted"/>
<comment type="caution">
    <text evidence="3">The sequence shown here is derived from an EMBL/GenBank/DDBJ whole genome shotgun (WGS) entry which is preliminary data.</text>
</comment>
<dbReference type="Proteomes" id="UP000264541">
    <property type="component" value="Unassembled WGS sequence"/>
</dbReference>
<keyword evidence="1" id="KW-0689">Ribosomal protein</keyword>
<dbReference type="CDD" id="cd06088">
    <property type="entry name" value="KOW_RPL14"/>
    <property type="match status" value="1"/>
</dbReference>
<evidence type="ECO:0000256" key="2">
    <source>
        <dbReference type="ARBA" id="ARBA00023274"/>
    </source>
</evidence>
<protein>
    <submittedName>
        <fullName evidence="3">RNA-binding protein</fullName>
    </submittedName>
</protein>
<dbReference type="InterPro" id="IPR041985">
    <property type="entry name" value="Ribosomal_eL14_KOW"/>
</dbReference>
<dbReference type="InterPro" id="IPR008991">
    <property type="entry name" value="Translation_prot_SH3-like_sf"/>
</dbReference>
<evidence type="ECO:0000313" key="3">
    <source>
        <dbReference type="EMBL" id="RFU68606.1"/>
    </source>
</evidence>
<accession>A0A372LPN7</accession>
<reference evidence="3 4" key="1">
    <citation type="submission" date="2018-08" db="EMBL/GenBank/DDBJ databases">
        <title>Bacillus chawlae sp. nov., Bacillus glennii sp. nov., and Bacillus saganii sp. nov. Isolated from the Vehicle Assembly Building at Kennedy Space Center where the Viking Spacecraft were Assembled.</title>
        <authorList>
            <person name="Seuylemezian A."/>
            <person name="Vaishampayan P."/>
        </authorList>
    </citation>
    <scope>NUCLEOTIDE SEQUENCE [LARGE SCALE GENOMIC DNA]</scope>
    <source>
        <strain evidence="3 4">V47-23a</strain>
    </source>
</reference>
<evidence type="ECO:0000256" key="1">
    <source>
        <dbReference type="ARBA" id="ARBA00022980"/>
    </source>
</evidence>
<evidence type="ECO:0000313" key="4">
    <source>
        <dbReference type="Proteomes" id="UP000264541"/>
    </source>
</evidence>
<dbReference type="Gene3D" id="2.30.30.30">
    <property type="match status" value="1"/>
</dbReference>
<name>A0A372LPN7_9BACI</name>
<dbReference type="GO" id="GO:0005840">
    <property type="term" value="C:ribosome"/>
    <property type="evidence" value="ECO:0007669"/>
    <property type="project" value="UniProtKB-KW"/>
</dbReference>
<organism evidence="3 4">
    <name type="scientific">Peribacillus saganii</name>
    <dbReference type="NCBI Taxonomy" id="2303992"/>
    <lineage>
        <taxon>Bacteria</taxon>
        <taxon>Bacillati</taxon>
        <taxon>Bacillota</taxon>
        <taxon>Bacilli</taxon>
        <taxon>Bacillales</taxon>
        <taxon>Bacillaceae</taxon>
        <taxon>Peribacillus</taxon>
    </lineage>
</organism>
<dbReference type="InterPro" id="IPR014722">
    <property type="entry name" value="Rib_uL2_dom2"/>
</dbReference>
<dbReference type="AlphaFoldDB" id="A0A372LPN7"/>
<gene>
    <name evidence="3" type="ORF">D0469_11640</name>
</gene>
<dbReference type="SUPFAM" id="SSF50104">
    <property type="entry name" value="Translation proteins SH3-like domain"/>
    <property type="match status" value="1"/>
</dbReference>
<keyword evidence="4" id="KW-1185">Reference proteome</keyword>
<dbReference type="OrthoDB" id="5244at2"/>
<sequence>MKDEKTSLRIGQFVLITQGRDTGNYAVVIRLLDERFVLIADGMKHRFHDPKRKNIHHLRFLDCISTEVRNSIVESGYVTNGKLRFAVSKFVNEHVAKEKGE</sequence>
<keyword evidence="2" id="KW-0687">Ribonucleoprotein</keyword>
<dbReference type="EMBL" id="QVTE01000032">
    <property type="protein sequence ID" value="RFU68606.1"/>
    <property type="molecule type" value="Genomic_DNA"/>
</dbReference>
<dbReference type="GO" id="GO:1990904">
    <property type="term" value="C:ribonucleoprotein complex"/>
    <property type="evidence" value="ECO:0007669"/>
    <property type="project" value="UniProtKB-KW"/>
</dbReference>